<dbReference type="EMBL" id="CAJOBG010047225">
    <property type="protein sequence ID" value="CAF4457915.1"/>
    <property type="molecule type" value="Genomic_DNA"/>
</dbReference>
<evidence type="ECO:0000256" key="1">
    <source>
        <dbReference type="SAM" id="MobiDB-lite"/>
    </source>
</evidence>
<accession>A0A820STQ0</accession>
<dbReference type="AlphaFoldDB" id="A0A820STQ0"/>
<evidence type="ECO:0000313" key="2">
    <source>
        <dbReference type="EMBL" id="CAF4457915.1"/>
    </source>
</evidence>
<gene>
    <name evidence="2" type="ORF">OVN521_LOCUS38265</name>
</gene>
<dbReference type="Proteomes" id="UP000663866">
    <property type="component" value="Unassembled WGS sequence"/>
</dbReference>
<organism evidence="2 3">
    <name type="scientific">Rotaria magnacalcarata</name>
    <dbReference type="NCBI Taxonomy" id="392030"/>
    <lineage>
        <taxon>Eukaryota</taxon>
        <taxon>Metazoa</taxon>
        <taxon>Spiralia</taxon>
        <taxon>Gnathifera</taxon>
        <taxon>Rotifera</taxon>
        <taxon>Eurotatoria</taxon>
        <taxon>Bdelloidea</taxon>
        <taxon>Philodinida</taxon>
        <taxon>Philodinidae</taxon>
        <taxon>Rotaria</taxon>
    </lineage>
</organism>
<reference evidence="2" key="1">
    <citation type="submission" date="2021-02" db="EMBL/GenBank/DDBJ databases">
        <authorList>
            <person name="Nowell W R."/>
        </authorList>
    </citation>
    <scope>NUCLEOTIDE SEQUENCE</scope>
</reference>
<evidence type="ECO:0000313" key="3">
    <source>
        <dbReference type="Proteomes" id="UP000663866"/>
    </source>
</evidence>
<feature type="compositionally biased region" description="Low complexity" evidence="1">
    <location>
        <begin position="31"/>
        <end position="52"/>
    </location>
</feature>
<protein>
    <submittedName>
        <fullName evidence="2">Uncharacterized protein</fullName>
    </submittedName>
</protein>
<proteinExistence type="predicted"/>
<feature type="region of interest" description="Disordered" evidence="1">
    <location>
        <begin position="31"/>
        <end position="63"/>
    </location>
</feature>
<name>A0A820STQ0_9BILA</name>
<keyword evidence="3" id="KW-1185">Reference proteome</keyword>
<feature type="non-terminal residue" evidence="2">
    <location>
        <position position="1"/>
    </location>
</feature>
<comment type="caution">
    <text evidence="2">The sequence shown here is derived from an EMBL/GenBank/DDBJ whole genome shotgun (WGS) entry which is preliminary data.</text>
</comment>
<sequence length="63" mass="7672">MLLFIYRHILKQVVLDQRLQQPLQVALRLQQQQHQQLQQHQRRQPPQALPHRPQVPHQHRAVP</sequence>